<evidence type="ECO:0000313" key="2">
    <source>
        <dbReference type="Proteomes" id="UP000275395"/>
    </source>
</evidence>
<reference evidence="1 2" key="1">
    <citation type="submission" date="2018-10" db="EMBL/GenBank/DDBJ databases">
        <authorList>
            <person name="Li J."/>
        </authorList>
    </citation>
    <scope>NUCLEOTIDE SEQUENCE [LARGE SCALE GENOMIC DNA]</scope>
    <source>
        <strain evidence="1 2">JCM 30549</strain>
    </source>
</reference>
<dbReference type="EMBL" id="RCUW01000022">
    <property type="protein sequence ID" value="RLP67577.1"/>
    <property type="molecule type" value="Genomic_DNA"/>
</dbReference>
<dbReference type="SUPFAM" id="SSF55920">
    <property type="entry name" value="Creatinase/aminopeptidase"/>
    <property type="match status" value="1"/>
</dbReference>
<name>A0A3L6ZI67_9MICO</name>
<organism evidence="1 2">
    <name type="scientific">Mycetocola reblochoni</name>
    <dbReference type="NCBI Taxonomy" id="331618"/>
    <lineage>
        <taxon>Bacteria</taxon>
        <taxon>Bacillati</taxon>
        <taxon>Actinomycetota</taxon>
        <taxon>Actinomycetes</taxon>
        <taxon>Micrococcales</taxon>
        <taxon>Microbacteriaceae</taxon>
        <taxon>Mycetocola</taxon>
    </lineage>
</organism>
<proteinExistence type="predicted"/>
<dbReference type="InterPro" id="IPR036005">
    <property type="entry name" value="Creatinase/aminopeptidase-like"/>
</dbReference>
<sequence>MGSMCRWPSSVIVLRLGHPESGAIEEKAEHSDRDSQTCSEPDHVRVKGLLVRDILYSLRERCRAGTNLLDIDRWAQAMILEAGVTVSDTNYPSQFGRCIGTGAAGGALHRAPFNYRLAEGD</sequence>
<dbReference type="Gene3D" id="3.90.230.10">
    <property type="entry name" value="Creatinase/methionine aminopeptidase superfamily"/>
    <property type="match status" value="1"/>
</dbReference>
<dbReference type="AlphaFoldDB" id="A0A3L6ZI67"/>
<protein>
    <submittedName>
        <fullName evidence="1">Uncharacterized protein</fullName>
    </submittedName>
</protein>
<gene>
    <name evidence="1" type="ORF">D9V30_13855</name>
</gene>
<accession>A0A3L6ZI67</accession>
<comment type="caution">
    <text evidence="1">The sequence shown here is derived from an EMBL/GenBank/DDBJ whole genome shotgun (WGS) entry which is preliminary data.</text>
</comment>
<dbReference type="Proteomes" id="UP000275395">
    <property type="component" value="Unassembled WGS sequence"/>
</dbReference>
<evidence type="ECO:0000313" key="1">
    <source>
        <dbReference type="EMBL" id="RLP67577.1"/>
    </source>
</evidence>
<dbReference type="RefSeq" id="WP_087011857.1">
    <property type="nucleotide sequence ID" value="NZ_RCUW01000022.1"/>
</dbReference>